<dbReference type="AlphaFoldDB" id="A0A061QX45"/>
<dbReference type="InterPro" id="IPR005334">
    <property type="entry name" value="Tctex-1-like"/>
</dbReference>
<reference evidence="1" key="1">
    <citation type="submission" date="2014-05" db="EMBL/GenBank/DDBJ databases">
        <title>The transcriptome of the halophilic microalga Tetraselmis sp. GSL018 isolated from the Great Salt Lake, Utah.</title>
        <authorList>
            <person name="Jinkerson R.E."/>
            <person name="D'Adamo S."/>
            <person name="Posewitz M.C."/>
        </authorList>
    </citation>
    <scope>NUCLEOTIDE SEQUENCE</scope>
    <source>
        <strain evidence="1">GSL018</strain>
    </source>
</reference>
<sequence length="117" mass="13237">MDEDQLPGGLTEEDLLDEAEVDTMIRQVISDVLGEQSFQHAKADAWTKNIIEDSLKKLQALQKPFKYVVTCCLTQKAGAGLHMASCTRWDERVDSKCTVQWESQTMHVIVSSYWCAI</sequence>
<dbReference type="EMBL" id="GBEZ01022568">
    <property type="protein sequence ID" value="JAC64278.1"/>
    <property type="molecule type" value="Transcribed_RNA"/>
</dbReference>
<dbReference type="PANTHER" id="PTHR21255:SF4">
    <property type="entry name" value="DYNEIN LIGHT CHAIN TCTEX-TYPE"/>
    <property type="match status" value="1"/>
</dbReference>
<dbReference type="Gene3D" id="3.30.1140.40">
    <property type="entry name" value="Tctex-1"/>
    <property type="match status" value="1"/>
</dbReference>
<dbReference type="Pfam" id="PF03645">
    <property type="entry name" value="Tctex-1"/>
    <property type="match status" value="1"/>
</dbReference>
<dbReference type="CDD" id="cd21455">
    <property type="entry name" value="DLC-like_DYNLT1_DYNLT3"/>
    <property type="match status" value="1"/>
</dbReference>
<dbReference type="InterPro" id="IPR038586">
    <property type="entry name" value="Tctex-1-like_sf"/>
</dbReference>
<dbReference type="PANTHER" id="PTHR21255">
    <property type="entry name" value="T-COMPLEX-ASSOCIATED-TESTIS-EXPRESSED 1/ DYNEIN LIGHT CHAIN"/>
    <property type="match status" value="1"/>
</dbReference>
<name>A0A061QX45_9CHLO</name>
<accession>A0A061QX45</accession>
<dbReference type="GO" id="GO:0045505">
    <property type="term" value="F:dynein intermediate chain binding"/>
    <property type="evidence" value="ECO:0007669"/>
    <property type="project" value="TreeGrafter"/>
</dbReference>
<proteinExistence type="predicted"/>
<protein>
    <submittedName>
        <fullName evidence="1">Dynein light chain tctex-type 1</fullName>
    </submittedName>
</protein>
<dbReference type="GO" id="GO:0005868">
    <property type="term" value="C:cytoplasmic dynein complex"/>
    <property type="evidence" value="ECO:0007669"/>
    <property type="project" value="TreeGrafter"/>
</dbReference>
<dbReference type="GO" id="GO:0007018">
    <property type="term" value="P:microtubule-based movement"/>
    <property type="evidence" value="ECO:0007669"/>
    <property type="project" value="TreeGrafter"/>
</dbReference>
<gene>
    <name evidence="1" type="ORF">TSPGSL018_18671</name>
</gene>
<dbReference type="GO" id="GO:0005737">
    <property type="term" value="C:cytoplasm"/>
    <property type="evidence" value="ECO:0007669"/>
    <property type="project" value="TreeGrafter"/>
</dbReference>
<evidence type="ECO:0000313" key="1">
    <source>
        <dbReference type="EMBL" id="JAC64278.1"/>
    </source>
</evidence>
<organism evidence="1">
    <name type="scientific">Tetraselmis sp. GSL018</name>
    <dbReference type="NCBI Taxonomy" id="582737"/>
    <lineage>
        <taxon>Eukaryota</taxon>
        <taxon>Viridiplantae</taxon>
        <taxon>Chlorophyta</taxon>
        <taxon>core chlorophytes</taxon>
        <taxon>Chlorodendrophyceae</taxon>
        <taxon>Chlorodendrales</taxon>
        <taxon>Chlorodendraceae</taxon>
        <taxon>Tetraselmis</taxon>
    </lineage>
</organism>